<comment type="caution">
    <text evidence="6">The sequence shown here is derived from an EMBL/GenBank/DDBJ whole genome shotgun (WGS) entry which is preliminary data.</text>
</comment>
<keyword evidence="2" id="KW-0597">Phosphoprotein</keyword>
<dbReference type="Pfam" id="PF00486">
    <property type="entry name" value="Trans_reg_C"/>
    <property type="match status" value="1"/>
</dbReference>
<dbReference type="GO" id="GO:0032993">
    <property type="term" value="C:protein-DNA complex"/>
    <property type="evidence" value="ECO:0007669"/>
    <property type="project" value="TreeGrafter"/>
</dbReference>
<feature type="domain" description="OmpR/PhoB-type" evidence="5">
    <location>
        <begin position="124"/>
        <end position="218"/>
    </location>
</feature>
<dbReference type="GO" id="GO:0000976">
    <property type="term" value="F:transcription cis-regulatory region binding"/>
    <property type="evidence" value="ECO:0007669"/>
    <property type="project" value="TreeGrafter"/>
</dbReference>
<dbReference type="InterPro" id="IPR036388">
    <property type="entry name" value="WH-like_DNA-bd_sf"/>
</dbReference>
<dbReference type="SMART" id="SM00448">
    <property type="entry name" value="REC"/>
    <property type="match status" value="1"/>
</dbReference>
<dbReference type="Gene3D" id="1.10.10.10">
    <property type="entry name" value="Winged helix-like DNA-binding domain superfamily/Winged helix DNA-binding domain"/>
    <property type="match status" value="1"/>
</dbReference>
<accession>A0A844H8D0</accession>
<feature type="DNA-binding region" description="OmpR/PhoB-type" evidence="3">
    <location>
        <begin position="124"/>
        <end position="218"/>
    </location>
</feature>
<feature type="domain" description="Response regulatory" evidence="4">
    <location>
        <begin position="2"/>
        <end position="116"/>
    </location>
</feature>
<dbReference type="PANTHER" id="PTHR48111">
    <property type="entry name" value="REGULATOR OF RPOS"/>
    <property type="match status" value="1"/>
</dbReference>
<dbReference type="SUPFAM" id="SSF52172">
    <property type="entry name" value="CheY-like"/>
    <property type="match status" value="1"/>
</dbReference>
<keyword evidence="1 3" id="KW-0238">DNA-binding</keyword>
<dbReference type="PROSITE" id="PS51755">
    <property type="entry name" value="OMPR_PHOB"/>
    <property type="match status" value="1"/>
</dbReference>
<evidence type="ECO:0000256" key="2">
    <source>
        <dbReference type="PROSITE-ProRule" id="PRU00169"/>
    </source>
</evidence>
<dbReference type="PROSITE" id="PS50110">
    <property type="entry name" value="RESPONSE_REGULATORY"/>
    <property type="match status" value="1"/>
</dbReference>
<organism evidence="6 7">
    <name type="scientific">Paracoccus limosus</name>
    <dbReference type="NCBI Taxonomy" id="913252"/>
    <lineage>
        <taxon>Bacteria</taxon>
        <taxon>Pseudomonadati</taxon>
        <taxon>Pseudomonadota</taxon>
        <taxon>Alphaproteobacteria</taxon>
        <taxon>Rhodobacterales</taxon>
        <taxon>Paracoccaceae</taxon>
        <taxon>Paracoccus</taxon>
    </lineage>
</organism>
<dbReference type="InterPro" id="IPR001867">
    <property type="entry name" value="OmpR/PhoB-type_DNA-bd"/>
</dbReference>
<reference evidence="6 7" key="1">
    <citation type="submission" date="2019-11" db="EMBL/GenBank/DDBJ databases">
        <authorList>
            <person name="Dong K."/>
        </authorList>
    </citation>
    <scope>NUCLEOTIDE SEQUENCE [LARGE SCALE GENOMIC DNA]</scope>
    <source>
        <strain evidence="6 7">JCM 17370</strain>
    </source>
</reference>
<dbReference type="PANTHER" id="PTHR48111:SF36">
    <property type="entry name" value="TRANSCRIPTIONAL REGULATORY PROTEIN CUTR"/>
    <property type="match status" value="1"/>
</dbReference>
<dbReference type="GO" id="GO:0005829">
    <property type="term" value="C:cytosol"/>
    <property type="evidence" value="ECO:0007669"/>
    <property type="project" value="TreeGrafter"/>
</dbReference>
<dbReference type="InterPro" id="IPR001789">
    <property type="entry name" value="Sig_transdc_resp-reg_receiver"/>
</dbReference>
<evidence type="ECO:0000256" key="3">
    <source>
        <dbReference type="PROSITE-ProRule" id="PRU01091"/>
    </source>
</evidence>
<dbReference type="GO" id="GO:0006355">
    <property type="term" value="P:regulation of DNA-templated transcription"/>
    <property type="evidence" value="ECO:0007669"/>
    <property type="project" value="InterPro"/>
</dbReference>
<dbReference type="Gene3D" id="3.40.50.2300">
    <property type="match status" value="1"/>
</dbReference>
<dbReference type="AlphaFoldDB" id="A0A844H8D0"/>
<gene>
    <name evidence="6" type="ORF">GL279_15790</name>
</gene>
<evidence type="ECO:0000313" key="6">
    <source>
        <dbReference type="EMBL" id="MTH36064.1"/>
    </source>
</evidence>
<dbReference type="RefSeq" id="WP_155065573.1">
    <property type="nucleotide sequence ID" value="NZ_WMIF01000027.1"/>
</dbReference>
<evidence type="ECO:0000313" key="7">
    <source>
        <dbReference type="Proteomes" id="UP000442533"/>
    </source>
</evidence>
<dbReference type="Pfam" id="PF00072">
    <property type="entry name" value="Response_reg"/>
    <property type="match status" value="1"/>
</dbReference>
<name>A0A844H8D0_9RHOB</name>
<dbReference type="EMBL" id="WMIF01000027">
    <property type="protein sequence ID" value="MTH36064.1"/>
    <property type="molecule type" value="Genomic_DNA"/>
</dbReference>
<proteinExistence type="predicted"/>
<dbReference type="Gene3D" id="6.10.250.690">
    <property type="match status" value="1"/>
</dbReference>
<dbReference type="Proteomes" id="UP000442533">
    <property type="component" value="Unassembled WGS sequence"/>
</dbReference>
<feature type="modified residue" description="4-aspartylphosphate" evidence="2">
    <location>
        <position position="51"/>
    </location>
</feature>
<evidence type="ECO:0000256" key="1">
    <source>
        <dbReference type="ARBA" id="ARBA00023125"/>
    </source>
</evidence>
<keyword evidence="7" id="KW-1185">Reference proteome</keyword>
<dbReference type="InterPro" id="IPR039420">
    <property type="entry name" value="WalR-like"/>
</dbReference>
<protein>
    <submittedName>
        <fullName evidence="6">Response regulator</fullName>
    </submittedName>
</protein>
<sequence length="219" mass="24265">MRLLIVEDERDLASAVAEHLRAQGHAVDVAGDLATAADALAGVEYDLMLLDLHLPDGDGIEFLRGLRRRAVRVPVLIGTARDRITERIAGLDAGADDYLVKPYDLDEMLARIAAIRRRADGRVEAERRFGRLLLLPERQAALLDQAPVHLTPKEWAVIERISRRPGVTVSRDQLEEALYAFDAEVESNAIEAHVSRLRTKLGRGVVETVRGFGYRMGTA</sequence>
<evidence type="ECO:0000259" key="4">
    <source>
        <dbReference type="PROSITE" id="PS50110"/>
    </source>
</evidence>
<dbReference type="CDD" id="cd00383">
    <property type="entry name" value="trans_reg_C"/>
    <property type="match status" value="1"/>
</dbReference>
<dbReference type="InterPro" id="IPR011006">
    <property type="entry name" value="CheY-like_superfamily"/>
</dbReference>
<evidence type="ECO:0000259" key="5">
    <source>
        <dbReference type="PROSITE" id="PS51755"/>
    </source>
</evidence>
<dbReference type="SMART" id="SM00862">
    <property type="entry name" value="Trans_reg_C"/>
    <property type="match status" value="1"/>
</dbReference>
<dbReference type="OrthoDB" id="9802426at2"/>
<dbReference type="GO" id="GO:0000156">
    <property type="term" value="F:phosphorelay response regulator activity"/>
    <property type="evidence" value="ECO:0007669"/>
    <property type="project" value="TreeGrafter"/>
</dbReference>